<feature type="compositionally biased region" description="Basic and acidic residues" evidence="1">
    <location>
        <begin position="655"/>
        <end position="664"/>
    </location>
</feature>
<reference evidence="4 5" key="1">
    <citation type="journal article" date="2018" name="Proc. R. Soc. B">
        <title>A non-coding region near Follistatin controls head colour polymorphism in the Gouldian finch.</title>
        <authorList>
            <person name="Toomey M.B."/>
            <person name="Marques C.I."/>
            <person name="Andrade P."/>
            <person name="Araujo P.M."/>
            <person name="Sabatino S."/>
            <person name="Gazda M.A."/>
            <person name="Afonso S."/>
            <person name="Lopes R.J."/>
            <person name="Corbo J.C."/>
            <person name="Carneiro M."/>
        </authorList>
    </citation>
    <scope>NUCLEOTIDE SEQUENCE [LARGE SCALE GENOMIC DNA]</scope>
    <source>
        <strain evidence="4">Red01</strain>
        <tissue evidence="4">Muscle</tissue>
    </source>
</reference>
<feature type="region of interest" description="Disordered" evidence="1">
    <location>
        <begin position="629"/>
        <end position="664"/>
    </location>
</feature>
<dbReference type="STRING" id="44316.ENSEGOP00005002082"/>
<feature type="compositionally biased region" description="Polar residues" evidence="1">
    <location>
        <begin position="702"/>
        <end position="715"/>
    </location>
</feature>
<feature type="region of interest" description="Disordered" evidence="1">
    <location>
        <begin position="571"/>
        <end position="605"/>
    </location>
</feature>
<protein>
    <recommendedName>
        <fullName evidence="6">USP domain-containing protein</fullName>
    </recommendedName>
</protein>
<sequence length="873" mass="96722">MMDTQKTTNGLQVIGEGTGIGKSTLHMVGYLGKNSIPVETAAHEFCPVCKEKGQIQGLRTYRLNFQESIFLCENPQKLLTKYNQASILLNTCKRSKVKDVLPKAESQLNEIRNVVFTELQPQLRCELDNTKNPVFALQLLLQVDQQAERLFLHSFSCKFECVHCGHKYQDRLKKTLTTLTNVIPDWHPLNAVHIGPCIICGNTSQRQQMILEKGGRHKSMLDTLLMLVDGCTTDGRSIIREGTWLECDDLKGPYCQKRKRFEVPPSEIHIVIWEKKASHVPQELNSQFQSKNSKDIPFNNVHSNSTVLHCGFDNSVGKTPAEHHKEDSVRIPEKKQQQVIEDKSIVHHGSENLADGDLVTLMLEEVPVDSEDKSVPNGPMVGSNFLDGWGTLEQEEPAFSLSTPYAGEFAGTSLGMNKKSMLYENSSICLPLEELNSVNITAPVPKKHDPDSSDSLPSQLNDRTNLANREHRLNSELLLNKLLAVENTIQNPPDLKDASKTVVNSQVGSSSGVSNSVQSSYKDQKGGFVGSWVKKLSKSTSLMPSSSSALKNERSCKTPSVQRIGEVRLPTKGASNFGGFQSRGTKKTTETPKLLAPQSNNTHPLSNFKGFSQSTYLPTANHTTIVGPTWTKSERTSGTQGKVTQFPSPGYNSGKAEESDSDKTKKLRLKLLKKLNAKKKKLASLDRLAVEQMKQEKPVSGDISTPSQTESQNDSELLQSFLRELQYQIDVTGNQSELNANTVPGCTGHDNTDEILAELLSPTPTVTSLEAPKSEDECMYMEMVHSSVATTVPYESTSLPQAAVTSEDHNYYSPVKDTNLELDAINKHSVKKLSFESPTRDDILEDLFSISAPSSMPGDMDLPHFDETLFETW</sequence>
<dbReference type="PANTHER" id="PTHR15294:SF3">
    <property type="entry name" value="SUMO-SPECIFIC ISOPEPTIDASE USPL1"/>
    <property type="match status" value="1"/>
</dbReference>
<feature type="region of interest" description="Disordered" evidence="1">
    <location>
        <begin position="693"/>
        <end position="715"/>
    </location>
</feature>
<dbReference type="GO" id="GO:0016926">
    <property type="term" value="P:protein desumoylation"/>
    <property type="evidence" value="ECO:0007669"/>
    <property type="project" value="TreeGrafter"/>
</dbReference>
<keyword evidence="5" id="KW-1185">Reference proteome</keyword>
<evidence type="ECO:0008006" key="6">
    <source>
        <dbReference type="Google" id="ProtNLM"/>
    </source>
</evidence>
<accession>A0A3L8STE4</accession>
<dbReference type="AlphaFoldDB" id="A0A3L8STE4"/>
<feature type="domain" description="DUF4650" evidence="3">
    <location>
        <begin position="346"/>
        <end position="871"/>
    </location>
</feature>
<evidence type="ECO:0000259" key="2">
    <source>
        <dbReference type="Pfam" id="PF15499"/>
    </source>
</evidence>
<name>A0A3L8STE4_CHLGU</name>
<dbReference type="Proteomes" id="UP000276834">
    <property type="component" value="Unassembled WGS sequence"/>
</dbReference>
<feature type="compositionally biased region" description="Polar residues" evidence="1">
    <location>
        <begin position="636"/>
        <end position="651"/>
    </location>
</feature>
<feature type="domain" description="Ubiquitin-specific peptidase-like SUMO isopeptidase" evidence="2">
    <location>
        <begin position="241"/>
        <end position="274"/>
    </location>
</feature>
<dbReference type="GO" id="GO:0015030">
    <property type="term" value="C:Cajal body"/>
    <property type="evidence" value="ECO:0007669"/>
    <property type="project" value="TreeGrafter"/>
</dbReference>
<dbReference type="GO" id="GO:0030576">
    <property type="term" value="P:Cajal body organization"/>
    <property type="evidence" value="ECO:0007669"/>
    <property type="project" value="InterPro"/>
</dbReference>
<dbReference type="Pfam" id="PF15499">
    <property type="entry name" value="Peptidase_C98"/>
    <property type="match status" value="2"/>
</dbReference>
<evidence type="ECO:0000313" key="4">
    <source>
        <dbReference type="EMBL" id="RLW08253.1"/>
    </source>
</evidence>
<dbReference type="PANTHER" id="PTHR15294">
    <property type="entry name" value="RETINOVIN-RELATED"/>
    <property type="match status" value="1"/>
</dbReference>
<evidence type="ECO:0000313" key="5">
    <source>
        <dbReference type="Proteomes" id="UP000276834"/>
    </source>
</evidence>
<dbReference type="InterPro" id="IPR033505">
    <property type="entry name" value="USPL1"/>
</dbReference>
<evidence type="ECO:0000259" key="3">
    <source>
        <dbReference type="Pfam" id="PF15509"/>
    </source>
</evidence>
<proteinExistence type="predicted"/>
<dbReference type="OrthoDB" id="6160353at2759"/>
<feature type="region of interest" description="Disordered" evidence="1">
    <location>
        <begin position="442"/>
        <end position="461"/>
    </location>
</feature>
<organism evidence="4 5">
    <name type="scientific">Chloebia gouldiae</name>
    <name type="common">Gouldian finch</name>
    <name type="synonym">Erythrura gouldiae</name>
    <dbReference type="NCBI Taxonomy" id="44316"/>
    <lineage>
        <taxon>Eukaryota</taxon>
        <taxon>Metazoa</taxon>
        <taxon>Chordata</taxon>
        <taxon>Craniata</taxon>
        <taxon>Vertebrata</taxon>
        <taxon>Euteleostomi</taxon>
        <taxon>Archelosauria</taxon>
        <taxon>Archosauria</taxon>
        <taxon>Dinosauria</taxon>
        <taxon>Saurischia</taxon>
        <taxon>Theropoda</taxon>
        <taxon>Coelurosauria</taxon>
        <taxon>Aves</taxon>
        <taxon>Neognathae</taxon>
        <taxon>Neoaves</taxon>
        <taxon>Telluraves</taxon>
        <taxon>Australaves</taxon>
        <taxon>Passeriformes</taxon>
        <taxon>Passeroidea</taxon>
        <taxon>Passeridae</taxon>
        <taxon>Chloebia</taxon>
    </lineage>
</organism>
<gene>
    <name evidence="4" type="ORF">DV515_00003160</name>
</gene>
<feature type="domain" description="Ubiquitin-specific peptidase-like SUMO isopeptidase" evidence="2">
    <location>
        <begin position="76"/>
        <end position="213"/>
    </location>
</feature>
<dbReference type="InterPro" id="IPR028890">
    <property type="entry name" value="Peptidase_C98"/>
</dbReference>
<dbReference type="EMBL" id="QUSF01000006">
    <property type="protein sequence ID" value="RLW08253.1"/>
    <property type="molecule type" value="Genomic_DNA"/>
</dbReference>
<dbReference type="Pfam" id="PF15509">
    <property type="entry name" value="DUF4650"/>
    <property type="match status" value="1"/>
</dbReference>
<dbReference type="GO" id="GO:0032183">
    <property type="term" value="F:SUMO binding"/>
    <property type="evidence" value="ECO:0007669"/>
    <property type="project" value="InterPro"/>
</dbReference>
<evidence type="ECO:0000256" key="1">
    <source>
        <dbReference type="SAM" id="MobiDB-lite"/>
    </source>
</evidence>
<dbReference type="InterPro" id="IPR029388">
    <property type="entry name" value="DUF4650"/>
</dbReference>
<comment type="caution">
    <text evidence="4">The sequence shown here is derived from an EMBL/GenBank/DDBJ whole genome shotgun (WGS) entry which is preliminary data.</text>
</comment>